<keyword evidence="1" id="KW-1133">Transmembrane helix</keyword>
<protein>
    <recommendedName>
        <fullName evidence="2">TadE-like domain-containing protein</fullName>
    </recommendedName>
</protein>
<evidence type="ECO:0000313" key="3">
    <source>
        <dbReference type="EMBL" id="GII52805.1"/>
    </source>
</evidence>
<name>A0A8J3XU65_9ACTN</name>
<dbReference type="RefSeq" id="WP_203943093.1">
    <property type="nucleotide sequence ID" value="NZ_BOOR01000007.1"/>
</dbReference>
<keyword evidence="1" id="KW-0812">Transmembrane</keyword>
<evidence type="ECO:0000256" key="1">
    <source>
        <dbReference type="SAM" id="Phobius"/>
    </source>
</evidence>
<keyword evidence="4" id="KW-1185">Reference proteome</keyword>
<dbReference type="EMBL" id="BOOR01000007">
    <property type="protein sequence ID" value="GII52805.1"/>
    <property type="molecule type" value="Genomic_DNA"/>
</dbReference>
<evidence type="ECO:0000313" key="4">
    <source>
        <dbReference type="Proteomes" id="UP000605992"/>
    </source>
</evidence>
<reference evidence="3" key="1">
    <citation type="submission" date="2021-01" db="EMBL/GenBank/DDBJ databases">
        <title>Whole genome shotgun sequence of Planotetraspora thailandica NBRC 104271.</title>
        <authorList>
            <person name="Komaki H."/>
            <person name="Tamura T."/>
        </authorList>
    </citation>
    <scope>NUCLEOTIDE SEQUENCE</scope>
    <source>
        <strain evidence="3">NBRC 104271</strain>
    </source>
</reference>
<gene>
    <name evidence="3" type="ORF">Pth03_11940</name>
</gene>
<accession>A0A8J3XU65</accession>
<dbReference type="InterPro" id="IPR012495">
    <property type="entry name" value="TadE-like_dom"/>
</dbReference>
<feature type="transmembrane region" description="Helical" evidence="1">
    <location>
        <begin position="15"/>
        <end position="34"/>
    </location>
</feature>
<dbReference type="Pfam" id="PF07811">
    <property type="entry name" value="TadE"/>
    <property type="match status" value="1"/>
</dbReference>
<keyword evidence="1" id="KW-0472">Membrane</keyword>
<feature type="domain" description="TadE-like" evidence="2">
    <location>
        <begin position="7"/>
        <end position="49"/>
    </location>
</feature>
<evidence type="ECO:0000259" key="2">
    <source>
        <dbReference type="Pfam" id="PF07811"/>
    </source>
</evidence>
<dbReference type="Proteomes" id="UP000605992">
    <property type="component" value="Unassembled WGS sequence"/>
</dbReference>
<sequence>MTGRERGSATLEAAVVYPVVLLLIMLAVNTALWFHARNIALSAAQEGLRVARVYGSSLSAGQATAERFAQEVGGSFLQSPVVNVGRAEDTVVVTVQGQAVSLVPLLDLTVDQVARAPLEKWTSE</sequence>
<proteinExistence type="predicted"/>
<dbReference type="AlphaFoldDB" id="A0A8J3XU65"/>
<comment type="caution">
    <text evidence="3">The sequence shown here is derived from an EMBL/GenBank/DDBJ whole genome shotgun (WGS) entry which is preliminary data.</text>
</comment>
<organism evidence="3 4">
    <name type="scientific">Planotetraspora thailandica</name>
    <dbReference type="NCBI Taxonomy" id="487172"/>
    <lineage>
        <taxon>Bacteria</taxon>
        <taxon>Bacillati</taxon>
        <taxon>Actinomycetota</taxon>
        <taxon>Actinomycetes</taxon>
        <taxon>Streptosporangiales</taxon>
        <taxon>Streptosporangiaceae</taxon>
        <taxon>Planotetraspora</taxon>
    </lineage>
</organism>